<evidence type="ECO:0000256" key="1">
    <source>
        <dbReference type="SAM" id="MobiDB-lite"/>
    </source>
</evidence>
<dbReference type="OrthoDB" id="5409674at2759"/>
<reference evidence="3 4" key="1">
    <citation type="submission" date="2016-04" db="EMBL/GenBank/DDBJ databases">
        <title>A degradative enzymes factory behind the ericoid mycorrhizal symbiosis.</title>
        <authorList>
            <consortium name="DOE Joint Genome Institute"/>
            <person name="Martino E."/>
            <person name="Morin E."/>
            <person name="Grelet G."/>
            <person name="Kuo A."/>
            <person name="Kohler A."/>
            <person name="Daghino S."/>
            <person name="Barry K."/>
            <person name="Choi C."/>
            <person name="Cichocki N."/>
            <person name="Clum A."/>
            <person name="Copeland A."/>
            <person name="Hainaut M."/>
            <person name="Haridas S."/>
            <person name="Labutti K."/>
            <person name="Lindquist E."/>
            <person name="Lipzen A."/>
            <person name="Khouja H.-R."/>
            <person name="Murat C."/>
            <person name="Ohm R."/>
            <person name="Olson A."/>
            <person name="Spatafora J."/>
            <person name="Veneault-Fourrey C."/>
            <person name="Henrissat B."/>
            <person name="Grigoriev I."/>
            <person name="Martin F."/>
            <person name="Perotto S."/>
        </authorList>
    </citation>
    <scope>NUCLEOTIDE SEQUENCE [LARGE SCALE GENOMIC DNA]</scope>
    <source>
        <strain evidence="3 4">E</strain>
    </source>
</reference>
<protein>
    <recommendedName>
        <fullName evidence="2">SRR1-like domain-containing protein</fullName>
    </recommendedName>
</protein>
<accession>A0A2J6TP79</accession>
<evidence type="ECO:0000259" key="2">
    <source>
        <dbReference type="Pfam" id="PF07985"/>
    </source>
</evidence>
<evidence type="ECO:0000313" key="3">
    <source>
        <dbReference type="EMBL" id="PMD64825.1"/>
    </source>
</evidence>
<keyword evidence="4" id="KW-1185">Reference proteome</keyword>
<dbReference type="EMBL" id="KZ613747">
    <property type="protein sequence ID" value="PMD64825.1"/>
    <property type="molecule type" value="Genomic_DNA"/>
</dbReference>
<feature type="compositionally biased region" description="Polar residues" evidence="1">
    <location>
        <begin position="274"/>
        <end position="287"/>
    </location>
</feature>
<sequence length="295" mass="34098">MHVIQTRSKTRLEAFLAKAVIEVERRCSEVSKAWDASVEKKDLIRQIDEKVLIQESIFIDSAMCLGLGSLELYPEIYAEYYDVVEDMWTYCVYESKKFKLDEVSFQDPAFSMTDVKFLEKRGHRVLPFDWYQTKILEYQEYGEVIKFAGLDQSLRPLLSTSTMVFAPFLPSPCLYDLLRCITDERPSFIKVSYPADDFVDFVTTYEDELEVTALLDAAESDFRSFPLVLTWPALTSDRDAMIRLQNRRLTVEKAKEERVQGKLAPDSEIELTDSESCSSGPKQTWVDSTGPVWWT</sequence>
<feature type="region of interest" description="Disordered" evidence="1">
    <location>
        <begin position="272"/>
        <end position="295"/>
    </location>
</feature>
<feature type="domain" description="SRR1-like" evidence="2">
    <location>
        <begin position="58"/>
        <end position="180"/>
    </location>
</feature>
<dbReference type="Pfam" id="PF07985">
    <property type="entry name" value="SRR1"/>
    <property type="match status" value="1"/>
</dbReference>
<name>A0A2J6TP79_9HELO</name>
<evidence type="ECO:0000313" key="4">
    <source>
        <dbReference type="Proteomes" id="UP000235371"/>
    </source>
</evidence>
<dbReference type="InParanoid" id="A0A2J6TP79"/>
<dbReference type="AlphaFoldDB" id="A0A2J6TP79"/>
<proteinExistence type="predicted"/>
<dbReference type="RefSeq" id="XP_024741729.1">
    <property type="nucleotide sequence ID" value="XM_024888110.1"/>
</dbReference>
<dbReference type="Proteomes" id="UP000235371">
    <property type="component" value="Unassembled WGS sequence"/>
</dbReference>
<organism evidence="3 4">
    <name type="scientific">Hyaloscypha bicolor E</name>
    <dbReference type="NCBI Taxonomy" id="1095630"/>
    <lineage>
        <taxon>Eukaryota</taxon>
        <taxon>Fungi</taxon>
        <taxon>Dikarya</taxon>
        <taxon>Ascomycota</taxon>
        <taxon>Pezizomycotina</taxon>
        <taxon>Leotiomycetes</taxon>
        <taxon>Helotiales</taxon>
        <taxon>Hyaloscyphaceae</taxon>
        <taxon>Hyaloscypha</taxon>
        <taxon>Hyaloscypha bicolor</taxon>
    </lineage>
</organism>
<dbReference type="InterPro" id="IPR012942">
    <property type="entry name" value="SRR1-like"/>
</dbReference>
<dbReference type="GeneID" id="36596186"/>
<gene>
    <name evidence="3" type="ORF">K444DRAFT_705418</name>
</gene>